<dbReference type="Proteomes" id="UP000027920">
    <property type="component" value="Unassembled WGS sequence"/>
</dbReference>
<proteinExistence type="predicted"/>
<dbReference type="GeneID" id="25281755"/>
<evidence type="ECO:0000313" key="3">
    <source>
        <dbReference type="Proteomes" id="UP000027920"/>
    </source>
</evidence>
<dbReference type="AlphaFoldDB" id="A0A072P9V1"/>
<evidence type="ECO:0000313" key="2">
    <source>
        <dbReference type="EMBL" id="KEF56651.1"/>
    </source>
</evidence>
<reference evidence="2 3" key="1">
    <citation type="submission" date="2013-03" db="EMBL/GenBank/DDBJ databases">
        <title>The Genome Sequence of Exophiala aquamarina CBS 119918.</title>
        <authorList>
            <consortium name="The Broad Institute Genomics Platform"/>
            <person name="Cuomo C."/>
            <person name="de Hoog S."/>
            <person name="Gorbushina A."/>
            <person name="Walker B."/>
            <person name="Young S.K."/>
            <person name="Zeng Q."/>
            <person name="Gargeya S."/>
            <person name="Fitzgerald M."/>
            <person name="Haas B."/>
            <person name="Abouelleil A."/>
            <person name="Allen A.W."/>
            <person name="Alvarado L."/>
            <person name="Arachchi H.M."/>
            <person name="Berlin A.M."/>
            <person name="Chapman S.B."/>
            <person name="Gainer-Dewar J."/>
            <person name="Goldberg J."/>
            <person name="Griggs A."/>
            <person name="Gujja S."/>
            <person name="Hansen M."/>
            <person name="Howarth C."/>
            <person name="Imamovic A."/>
            <person name="Ireland A."/>
            <person name="Larimer J."/>
            <person name="McCowan C."/>
            <person name="Murphy C."/>
            <person name="Pearson M."/>
            <person name="Poon T.W."/>
            <person name="Priest M."/>
            <person name="Roberts A."/>
            <person name="Saif S."/>
            <person name="Shea T."/>
            <person name="Sisk P."/>
            <person name="Sykes S."/>
            <person name="Wortman J."/>
            <person name="Nusbaum C."/>
            <person name="Birren B."/>
        </authorList>
    </citation>
    <scope>NUCLEOTIDE SEQUENCE [LARGE SCALE GENOMIC DNA]</scope>
    <source>
        <strain evidence="2 3">CBS 119918</strain>
    </source>
</reference>
<dbReference type="VEuPathDB" id="FungiDB:A1O9_06840"/>
<accession>A0A072P9V1</accession>
<comment type="caution">
    <text evidence="2">The sequence shown here is derived from an EMBL/GenBank/DDBJ whole genome shotgun (WGS) entry which is preliminary data.</text>
</comment>
<dbReference type="HOGENOM" id="CLU_2497905_0_0_1"/>
<sequence length="86" mass="10443">MNLTMKCWEKTPPLLRRQYKVNRFLLRYHKVKHCPRGHERRRYHHILAHLQRFAGYRVSKPSCRRRSSLTHPTRDAIPCPSPYLPP</sequence>
<dbReference type="RefSeq" id="XP_013259241.1">
    <property type="nucleotide sequence ID" value="XM_013403787.1"/>
</dbReference>
<dbReference type="EMBL" id="AMGV01000005">
    <property type="protein sequence ID" value="KEF56651.1"/>
    <property type="molecule type" value="Genomic_DNA"/>
</dbReference>
<gene>
    <name evidence="2" type="ORF">A1O9_06840</name>
</gene>
<protein>
    <submittedName>
        <fullName evidence="2">Uncharacterized protein</fullName>
    </submittedName>
</protein>
<name>A0A072P9V1_9EURO</name>
<feature type="region of interest" description="Disordered" evidence="1">
    <location>
        <begin position="64"/>
        <end position="86"/>
    </location>
</feature>
<keyword evidence="3" id="KW-1185">Reference proteome</keyword>
<organism evidence="2 3">
    <name type="scientific">Exophiala aquamarina CBS 119918</name>
    <dbReference type="NCBI Taxonomy" id="1182545"/>
    <lineage>
        <taxon>Eukaryota</taxon>
        <taxon>Fungi</taxon>
        <taxon>Dikarya</taxon>
        <taxon>Ascomycota</taxon>
        <taxon>Pezizomycotina</taxon>
        <taxon>Eurotiomycetes</taxon>
        <taxon>Chaetothyriomycetidae</taxon>
        <taxon>Chaetothyriales</taxon>
        <taxon>Herpotrichiellaceae</taxon>
        <taxon>Exophiala</taxon>
    </lineage>
</organism>
<evidence type="ECO:0000256" key="1">
    <source>
        <dbReference type="SAM" id="MobiDB-lite"/>
    </source>
</evidence>